<keyword evidence="3 5" id="KW-1133">Transmembrane helix</keyword>
<dbReference type="EMBL" id="JAUSUF010000002">
    <property type="protein sequence ID" value="MDQ0149099.1"/>
    <property type="molecule type" value="Genomic_DNA"/>
</dbReference>
<reference evidence="6 7" key="1">
    <citation type="submission" date="2023-07" db="EMBL/GenBank/DDBJ databases">
        <title>Genomic Encyclopedia of Type Strains, Phase IV (KMG-IV): sequencing the most valuable type-strain genomes for metagenomic binning, comparative biology and taxonomic classification.</title>
        <authorList>
            <person name="Goeker M."/>
        </authorList>
    </citation>
    <scope>NUCLEOTIDE SEQUENCE [LARGE SCALE GENOMIC DNA]</scope>
    <source>
        <strain evidence="6 7">DSM 20694</strain>
    </source>
</reference>
<proteinExistence type="predicted"/>
<accession>A0ABT9US19</accession>
<evidence type="ECO:0000256" key="1">
    <source>
        <dbReference type="ARBA" id="ARBA00022475"/>
    </source>
</evidence>
<evidence type="ECO:0000256" key="5">
    <source>
        <dbReference type="SAM" id="Phobius"/>
    </source>
</evidence>
<protein>
    <submittedName>
        <fullName evidence="6">Mn2+ efflux pump MntP</fullName>
    </submittedName>
</protein>
<dbReference type="PANTHER" id="PTHR35529">
    <property type="entry name" value="MANGANESE EFFLUX PUMP MNTP-RELATED"/>
    <property type="match status" value="1"/>
</dbReference>
<name>A0ABT9US19_9FIRM</name>
<keyword evidence="2 5" id="KW-0812">Transmembrane</keyword>
<comment type="caution">
    <text evidence="6">The sequence shown here is derived from an EMBL/GenBank/DDBJ whole genome shotgun (WGS) entry which is preliminary data.</text>
</comment>
<dbReference type="InterPro" id="IPR003810">
    <property type="entry name" value="Mntp/YtaF"/>
</dbReference>
<evidence type="ECO:0000313" key="7">
    <source>
        <dbReference type="Proteomes" id="UP001228504"/>
    </source>
</evidence>
<evidence type="ECO:0000313" key="6">
    <source>
        <dbReference type="EMBL" id="MDQ0149099.1"/>
    </source>
</evidence>
<dbReference type="Proteomes" id="UP001228504">
    <property type="component" value="Unassembled WGS sequence"/>
</dbReference>
<keyword evidence="4 5" id="KW-0472">Membrane</keyword>
<sequence>MHQLLSALILSISSNLDTFTLSISYGMNKIRIPFMSNLIITVVSTLGTFLSMKFGKIIAYILPNFIANIIGGVALILIGLWFLIDYLKNKSSNENNSNKKLNFKNSFSIALALTINNLGIGISASITGISIFYSTIFTLIITSLTIILGYWIGESLLGKLIGKYSSFISSLLLIILGAYESFL</sequence>
<feature type="transmembrane region" description="Helical" evidence="5">
    <location>
        <begin position="104"/>
        <end position="124"/>
    </location>
</feature>
<feature type="transmembrane region" description="Helical" evidence="5">
    <location>
        <begin position="32"/>
        <end position="50"/>
    </location>
</feature>
<organism evidence="6 7">
    <name type="scientific">Eubacterium multiforme</name>
    <dbReference type="NCBI Taxonomy" id="83339"/>
    <lineage>
        <taxon>Bacteria</taxon>
        <taxon>Bacillati</taxon>
        <taxon>Bacillota</taxon>
        <taxon>Clostridia</taxon>
        <taxon>Eubacteriales</taxon>
        <taxon>Eubacteriaceae</taxon>
        <taxon>Eubacterium</taxon>
    </lineage>
</organism>
<dbReference type="Pfam" id="PF02659">
    <property type="entry name" value="Mntp"/>
    <property type="match status" value="2"/>
</dbReference>
<evidence type="ECO:0000256" key="3">
    <source>
        <dbReference type="ARBA" id="ARBA00022989"/>
    </source>
</evidence>
<keyword evidence="7" id="KW-1185">Reference proteome</keyword>
<feature type="transmembrane region" description="Helical" evidence="5">
    <location>
        <begin position="57"/>
        <end position="84"/>
    </location>
</feature>
<evidence type="ECO:0000256" key="4">
    <source>
        <dbReference type="ARBA" id="ARBA00023136"/>
    </source>
</evidence>
<dbReference type="RefSeq" id="WP_307484094.1">
    <property type="nucleotide sequence ID" value="NZ_JAUSUF010000002.1"/>
</dbReference>
<keyword evidence="1" id="KW-1003">Cell membrane</keyword>
<feature type="transmembrane region" description="Helical" evidence="5">
    <location>
        <begin position="131"/>
        <end position="152"/>
    </location>
</feature>
<gene>
    <name evidence="6" type="ORF">J2S18_001029</name>
</gene>
<evidence type="ECO:0000256" key="2">
    <source>
        <dbReference type="ARBA" id="ARBA00022692"/>
    </source>
</evidence>
<dbReference type="PANTHER" id="PTHR35529:SF2">
    <property type="entry name" value="SPORULATION PROTEIN YTAF-RELATED"/>
    <property type="match status" value="1"/>
</dbReference>
<feature type="transmembrane region" description="Helical" evidence="5">
    <location>
        <begin position="164"/>
        <end position="182"/>
    </location>
</feature>